<dbReference type="Pfam" id="PF11339">
    <property type="entry name" value="DUF3141"/>
    <property type="match status" value="1"/>
</dbReference>
<organism evidence="1 2">
    <name type="scientific">Enterovirga rhinocerotis</name>
    <dbReference type="NCBI Taxonomy" id="1339210"/>
    <lineage>
        <taxon>Bacteria</taxon>
        <taxon>Pseudomonadati</taxon>
        <taxon>Pseudomonadota</taxon>
        <taxon>Alphaproteobacteria</taxon>
        <taxon>Hyphomicrobiales</taxon>
        <taxon>Methylobacteriaceae</taxon>
        <taxon>Enterovirga</taxon>
    </lineage>
</organism>
<keyword evidence="2" id="KW-1185">Reference proteome</keyword>
<protein>
    <submittedName>
        <fullName evidence="1">Uncharacterized protein DUF3141</fullName>
    </submittedName>
</protein>
<reference evidence="1 2" key="1">
    <citation type="submission" date="2019-03" db="EMBL/GenBank/DDBJ databases">
        <title>Genomic Encyclopedia of Type Strains, Phase IV (KMG-IV): sequencing the most valuable type-strain genomes for metagenomic binning, comparative biology and taxonomic classification.</title>
        <authorList>
            <person name="Goeker M."/>
        </authorList>
    </citation>
    <scope>NUCLEOTIDE SEQUENCE [LARGE SCALE GENOMIC DNA]</scope>
    <source>
        <strain evidence="1 2">DSM 25903</strain>
    </source>
</reference>
<dbReference type="Gene3D" id="3.40.50.1820">
    <property type="entry name" value="alpha/beta hydrolase"/>
    <property type="match status" value="1"/>
</dbReference>
<name>A0A4R7C6C6_9HYPH</name>
<dbReference type="InterPro" id="IPR024501">
    <property type="entry name" value="DUF3141"/>
</dbReference>
<sequence length="833" mass="92417">MASIFELFDPRQQPGIPRAESDAIDVVQRNLDGAKLETEAFSATGDILTTAAAKHSRRILDTHSARARKLNEAAGALITGLRNAQTGGRLPNDWLEYQRDSAERLVLAADTLRKRGDIFLEHEAADCPPVLIYDYEIVMDGRDMPYPSNYMLLRILPPEGVTVDDTRRPYIIIDPRAGHGPGIGGFKADSQVGVALREHHPVYFVAFRSRPEPGQFLSFVTRSQAAFVREVMRRHPSSPKPVVTGNCQGGWATLLLAATNTDITGPIVINGAPVAPWAGRVGENPMRYNAGVLGGTWIPMFLSDLGGGVFDGAHLVMNFELLNPARTLFRKYTDLYRDIDKGDQTFLEFEKWWGGFFLLTEPEIRWIVEQLFVGNRLSKNEARLEPGRPIDLKAIRAPIIVFASHGDNITPPQQALNWVAETYADVDEIRIRGQRIIYMVHEQVGHLGIFVSSQIAKKEHAEVASTLETIEALPPGLYEMRIEDIKEQDGKKRFTVGFVERTLDDIRALDDGFADERPFAAVARASEVQAQMYDAMVRPLVKASVSASTAEASRAMHPERLLRAFASSRNPATGPIATAAEQVRASRAKAAPDNPFLAAEELWADATEQMIDFWRDSRDMMYELTFHSLWGTPWARAFGKTHEARRTLKNTDELRGLPEVANALYNIERGGFVEAVIRMLVLLADNRGIVRRDRLERSSQVLTKDEPFKSLGAERRALVIHEQTLIATYEPERAIQTLAALLPERKDRELALKIVRFIPGAAEEMAPQTLALLHRFADALGLPHDDTEVKTDPLAEVQDAETLADTVTANVETAKAAATARNHRNGAGAGKAS</sequence>
<dbReference type="AlphaFoldDB" id="A0A4R7C6C6"/>
<dbReference type="SUPFAM" id="SSF53474">
    <property type="entry name" value="alpha/beta-Hydrolases"/>
    <property type="match status" value="1"/>
</dbReference>
<accession>A0A4R7C6C6</accession>
<dbReference type="InterPro" id="IPR051321">
    <property type="entry name" value="PHA/PHB_synthase"/>
</dbReference>
<dbReference type="RefSeq" id="WP_133768488.1">
    <property type="nucleotide sequence ID" value="NZ_SNZR01000011.1"/>
</dbReference>
<dbReference type="Proteomes" id="UP000295122">
    <property type="component" value="Unassembled WGS sequence"/>
</dbReference>
<comment type="caution">
    <text evidence="1">The sequence shown here is derived from an EMBL/GenBank/DDBJ whole genome shotgun (WGS) entry which is preliminary data.</text>
</comment>
<evidence type="ECO:0000313" key="1">
    <source>
        <dbReference type="EMBL" id="TDR93492.1"/>
    </source>
</evidence>
<gene>
    <name evidence="1" type="ORF">EV668_0754</name>
</gene>
<dbReference type="OrthoDB" id="7231451at2"/>
<dbReference type="PANTHER" id="PTHR36837:SF2">
    <property type="entry name" value="POLY(3-HYDROXYALKANOATE) POLYMERASE SUBUNIT PHAC"/>
    <property type="match status" value="1"/>
</dbReference>
<proteinExistence type="predicted"/>
<dbReference type="EMBL" id="SNZR01000011">
    <property type="protein sequence ID" value="TDR93492.1"/>
    <property type="molecule type" value="Genomic_DNA"/>
</dbReference>
<dbReference type="PANTHER" id="PTHR36837">
    <property type="entry name" value="POLY(3-HYDROXYALKANOATE) POLYMERASE SUBUNIT PHAC"/>
    <property type="match status" value="1"/>
</dbReference>
<dbReference type="InterPro" id="IPR029058">
    <property type="entry name" value="AB_hydrolase_fold"/>
</dbReference>
<evidence type="ECO:0000313" key="2">
    <source>
        <dbReference type="Proteomes" id="UP000295122"/>
    </source>
</evidence>